<organism evidence="1 2">
    <name type="scientific">Maridesulfovibrio hydrothermalis AM13 = DSM 14728</name>
    <dbReference type="NCBI Taxonomy" id="1121451"/>
    <lineage>
        <taxon>Bacteria</taxon>
        <taxon>Pseudomonadati</taxon>
        <taxon>Thermodesulfobacteriota</taxon>
        <taxon>Desulfovibrionia</taxon>
        <taxon>Desulfovibrionales</taxon>
        <taxon>Desulfovibrionaceae</taxon>
        <taxon>Maridesulfovibrio</taxon>
    </lineage>
</organism>
<dbReference type="AlphaFoldDB" id="L0RB79"/>
<name>L0RB79_9BACT</name>
<evidence type="ECO:0000313" key="2">
    <source>
        <dbReference type="Proteomes" id="UP000010808"/>
    </source>
</evidence>
<dbReference type="HOGENOM" id="CLU_3042724_0_0_7"/>
<dbReference type="KEGG" id="dhy:DESAM_21191"/>
<accession>L0RB79</accession>
<dbReference type="EMBL" id="FO203522">
    <property type="protein sequence ID" value="CCO23472.1"/>
    <property type="molecule type" value="Genomic_DNA"/>
</dbReference>
<keyword evidence="2" id="KW-1185">Reference proteome</keyword>
<dbReference type="Proteomes" id="UP000010808">
    <property type="component" value="Chromosome"/>
</dbReference>
<evidence type="ECO:0000313" key="1">
    <source>
        <dbReference type="EMBL" id="CCO23472.1"/>
    </source>
</evidence>
<proteinExistence type="predicted"/>
<reference evidence="1 2" key="1">
    <citation type="submission" date="2012-10" db="EMBL/GenBank/DDBJ databases">
        <authorList>
            <person name="Genoscope - CEA"/>
        </authorList>
    </citation>
    <scope>NUCLEOTIDE SEQUENCE [LARGE SCALE GENOMIC DNA]</scope>
    <source>
        <strain evidence="2">AM13 / DSM 14728</strain>
    </source>
</reference>
<sequence length="54" mass="6415">MTKLNFSLRDKSLQLLVYSLFSQINYLAALKKFILRQHNVPLDSIRYKKPPHLI</sequence>
<gene>
    <name evidence="1" type="ORF">DESAM_21191</name>
</gene>
<protein>
    <submittedName>
        <fullName evidence="1">Uncharacterized protein</fullName>
    </submittedName>
</protein>